<evidence type="ECO:0000313" key="1">
    <source>
        <dbReference type="EMBL" id="GFD18103.1"/>
    </source>
</evidence>
<comment type="caution">
    <text evidence="1">The sequence shown here is derived from an EMBL/GenBank/DDBJ whole genome shotgun (WGS) entry which is preliminary data.</text>
</comment>
<dbReference type="AlphaFoldDB" id="A0A699U807"/>
<gene>
    <name evidence="1" type="ORF">Tci_890072</name>
</gene>
<sequence>MVNFLTSLDAASILTSGVQVSVPPTAEVPTISILPAGEVPTSSSVVPTAISMYLQEYEQFAAELSIGEGIELIIDLVKYQDNYAKVLKYQI</sequence>
<reference evidence="1" key="1">
    <citation type="journal article" date="2019" name="Sci. Rep.">
        <title>Draft genome of Tanacetum cinerariifolium, the natural source of mosquito coil.</title>
        <authorList>
            <person name="Yamashiro T."/>
            <person name="Shiraishi A."/>
            <person name="Satake H."/>
            <person name="Nakayama K."/>
        </authorList>
    </citation>
    <scope>NUCLEOTIDE SEQUENCE</scope>
</reference>
<proteinExistence type="predicted"/>
<dbReference type="EMBL" id="BKCJ011305184">
    <property type="protein sequence ID" value="GFD18103.1"/>
    <property type="molecule type" value="Genomic_DNA"/>
</dbReference>
<protein>
    <submittedName>
        <fullName evidence="1">Uncharacterized protein</fullName>
    </submittedName>
</protein>
<accession>A0A699U807</accession>
<name>A0A699U807_TANCI</name>
<organism evidence="1">
    <name type="scientific">Tanacetum cinerariifolium</name>
    <name type="common">Dalmatian daisy</name>
    <name type="synonym">Chrysanthemum cinerariifolium</name>
    <dbReference type="NCBI Taxonomy" id="118510"/>
    <lineage>
        <taxon>Eukaryota</taxon>
        <taxon>Viridiplantae</taxon>
        <taxon>Streptophyta</taxon>
        <taxon>Embryophyta</taxon>
        <taxon>Tracheophyta</taxon>
        <taxon>Spermatophyta</taxon>
        <taxon>Magnoliopsida</taxon>
        <taxon>eudicotyledons</taxon>
        <taxon>Gunneridae</taxon>
        <taxon>Pentapetalae</taxon>
        <taxon>asterids</taxon>
        <taxon>campanulids</taxon>
        <taxon>Asterales</taxon>
        <taxon>Asteraceae</taxon>
        <taxon>Asteroideae</taxon>
        <taxon>Anthemideae</taxon>
        <taxon>Anthemidinae</taxon>
        <taxon>Tanacetum</taxon>
    </lineage>
</organism>